<evidence type="ECO:0000256" key="3">
    <source>
        <dbReference type="ARBA" id="ARBA00022448"/>
    </source>
</evidence>
<evidence type="ECO:0000256" key="8">
    <source>
        <dbReference type="RuleBase" id="RU363041"/>
    </source>
</evidence>
<keyword evidence="7 8" id="KW-0472">Membrane</keyword>
<dbReference type="EMBL" id="DRMH01000012">
    <property type="protein sequence ID" value="HFC96999.1"/>
    <property type="molecule type" value="Genomic_DNA"/>
</dbReference>
<dbReference type="InterPro" id="IPR002781">
    <property type="entry name" value="TM_pro_TauE-like"/>
</dbReference>
<sequence>MPEALILFVAAFVHGLAGFAFALLAVPFLSFFQPLVLVVPLVALFGFTLNAVMLWWMRRDFRIRPVAGLLLGALPGVFLGAKALGFFPERIPRLILAVTVSGYALWEILHPGSTRGRISPSWGPVFGLAAGFLGGLLNTPGPPVVIYVSLLEMQKDALKSALQGTFLILVGGVILAHGLYGNLTPAVWHLYGRYLPAVLAGMILGQILYFRLGERSYRRLVHFLLFLSACASLIRSF</sequence>
<dbReference type="PANTHER" id="PTHR30269">
    <property type="entry name" value="TRANSMEMBRANE PROTEIN YFCA"/>
    <property type="match status" value="1"/>
</dbReference>
<dbReference type="InterPro" id="IPR052017">
    <property type="entry name" value="TSUP"/>
</dbReference>
<evidence type="ECO:0000256" key="7">
    <source>
        <dbReference type="ARBA" id="ARBA00023136"/>
    </source>
</evidence>
<dbReference type="GO" id="GO:0005886">
    <property type="term" value="C:plasma membrane"/>
    <property type="evidence" value="ECO:0007669"/>
    <property type="project" value="UniProtKB-SubCell"/>
</dbReference>
<evidence type="ECO:0000313" key="9">
    <source>
        <dbReference type="EMBL" id="HFC96999.1"/>
    </source>
</evidence>
<comment type="caution">
    <text evidence="9">The sequence shown here is derived from an EMBL/GenBank/DDBJ whole genome shotgun (WGS) entry which is preliminary data.</text>
</comment>
<evidence type="ECO:0000256" key="4">
    <source>
        <dbReference type="ARBA" id="ARBA00022475"/>
    </source>
</evidence>
<protein>
    <recommendedName>
        <fullName evidence="8">Probable membrane transporter protein</fullName>
    </recommendedName>
</protein>
<evidence type="ECO:0000256" key="2">
    <source>
        <dbReference type="ARBA" id="ARBA00009142"/>
    </source>
</evidence>
<organism evidence="9">
    <name type="scientific">Thermosulfurimonas dismutans</name>
    <dbReference type="NCBI Taxonomy" id="999894"/>
    <lineage>
        <taxon>Bacteria</taxon>
        <taxon>Pseudomonadati</taxon>
        <taxon>Thermodesulfobacteriota</taxon>
        <taxon>Thermodesulfobacteria</taxon>
        <taxon>Thermodesulfobacteriales</taxon>
        <taxon>Thermodesulfobacteriaceae</taxon>
        <taxon>Thermosulfurimonas</taxon>
    </lineage>
</organism>
<dbReference type="PANTHER" id="PTHR30269:SF37">
    <property type="entry name" value="MEMBRANE TRANSPORTER PROTEIN"/>
    <property type="match status" value="1"/>
</dbReference>
<feature type="transmembrane region" description="Helical" evidence="8">
    <location>
        <begin position="35"/>
        <end position="56"/>
    </location>
</feature>
<gene>
    <name evidence="9" type="ORF">ENJ40_00885</name>
</gene>
<proteinExistence type="inferred from homology"/>
<dbReference type="AlphaFoldDB" id="A0A7C3GFQ1"/>
<feature type="transmembrane region" description="Helical" evidence="8">
    <location>
        <begin position="68"/>
        <end position="85"/>
    </location>
</feature>
<feature type="transmembrane region" description="Helical" evidence="8">
    <location>
        <begin position="161"/>
        <end position="180"/>
    </location>
</feature>
<accession>A0A7C3GFQ1</accession>
<dbReference type="Proteomes" id="UP000886043">
    <property type="component" value="Unassembled WGS sequence"/>
</dbReference>
<feature type="transmembrane region" description="Helical" evidence="8">
    <location>
        <begin position="192"/>
        <end position="210"/>
    </location>
</feature>
<evidence type="ECO:0000256" key="1">
    <source>
        <dbReference type="ARBA" id="ARBA00004651"/>
    </source>
</evidence>
<evidence type="ECO:0000256" key="6">
    <source>
        <dbReference type="ARBA" id="ARBA00022989"/>
    </source>
</evidence>
<feature type="transmembrane region" description="Helical" evidence="8">
    <location>
        <begin position="121"/>
        <end position="141"/>
    </location>
</feature>
<reference evidence="9" key="1">
    <citation type="journal article" date="2020" name="mSystems">
        <title>Genome- and Community-Level Interaction Insights into Carbon Utilization and Element Cycling Functions of Hydrothermarchaeota in Hydrothermal Sediment.</title>
        <authorList>
            <person name="Zhou Z."/>
            <person name="Liu Y."/>
            <person name="Xu W."/>
            <person name="Pan J."/>
            <person name="Luo Z.H."/>
            <person name="Li M."/>
        </authorList>
    </citation>
    <scope>NUCLEOTIDE SEQUENCE [LARGE SCALE GENOMIC DNA]</scope>
    <source>
        <strain evidence="9">HyVt-483</strain>
    </source>
</reference>
<keyword evidence="6 8" id="KW-1133">Transmembrane helix</keyword>
<comment type="similarity">
    <text evidence="2 8">Belongs to the 4-toluene sulfonate uptake permease (TSUP) (TC 2.A.102) family.</text>
</comment>
<comment type="subcellular location">
    <subcellularLocation>
        <location evidence="1 8">Cell membrane</location>
        <topology evidence="1 8">Multi-pass membrane protein</topology>
    </subcellularLocation>
</comment>
<feature type="transmembrane region" description="Helical" evidence="8">
    <location>
        <begin position="7"/>
        <end position="29"/>
    </location>
</feature>
<keyword evidence="5 8" id="KW-0812">Transmembrane</keyword>
<name>A0A7C3GFQ1_9BACT</name>
<dbReference type="Pfam" id="PF01925">
    <property type="entry name" value="TauE"/>
    <property type="match status" value="1"/>
</dbReference>
<evidence type="ECO:0000256" key="5">
    <source>
        <dbReference type="ARBA" id="ARBA00022692"/>
    </source>
</evidence>
<keyword evidence="3" id="KW-0813">Transport</keyword>
<keyword evidence="4 8" id="KW-1003">Cell membrane</keyword>